<accession>A0A8S3VH66</accession>
<gene>
    <name evidence="2" type="ORF">MEDL_65693</name>
</gene>
<evidence type="ECO:0000313" key="3">
    <source>
        <dbReference type="Proteomes" id="UP000683360"/>
    </source>
</evidence>
<feature type="region of interest" description="Disordered" evidence="1">
    <location>
        <begin position="135"/>
        <end position="157"/>
    </location>
</feature>
<keyword evidence="3" id="KW-1185">Reference proteome</keyword>
<dbReference type="AlphaFoldDB" id="A0A8S3VH66"/>
<proteinExistence type="predicted"/>
<dbReference type="EMBL" id="CAJPWZ010003232">
    <property type="protein sequence ID" value="CAG2254207.1"/>
    <property type="molecule type" value="Genomic_DNA"/>
</dbReference>
<sequence length="157" mass="18357">MEQINLMKIHKKNGALELRTNFGRKTTAVMTKGGEYFYMNLYDNRPRYKENKMFLGFDELNELCQIKEAMETMRGEFKKLVYMPMTEPISPAKYYQNSSRPATYPFPNYDKQYPSQMLSNCYSYMQQMMTKNSTDQPVGHVGAPIPVSGTKKKKHKC</sequence>
<dbReference type="OrthoDB" id="10379053at2759"/>
<protein>
    <submittedName>
        <fullName evidence="2">SYT12</fullName>
    </submittedName>
</protein>
<evidence type="ECO:0000256" key="1">
    <source>
        <dbReference type="SAM" id="MobiDB-lite"/>
    </source>
</evidence>
<reference evidence="2" key="1">
    <citation type="submission" date="2021-03" db="EMBL/GenBank/DDBJ databases">
        <authorList>
            <person name="Bekaert M."/>
        </authorList>
    </citation>
    <scope>NUCLEOTIDE SEQUENCE</scope>
</reference>
<evidence type="ECO:0000313" key="2">
    <source>
        <dbReference type="EMBL" id="CAG2254207.1"/>
    </source>
</evidence>
<name>A0A8S3VH66_MYTED</name>
<organism evidence="2 3">
    <name type="scientific">Mytilus edulis</name>
    <name type="common">Blue mussel</name>
    <dbReference type="NCBI Taxonomy" id="6550"/>
    <lineage>
        <taxon>Eukaryota</taxon>
        <taxon>Metazoa</taxon>
        <taxon>Spiralia</taxon>
        <taxon>Lophotrochozoa</taxon>
        <taxon>Mollusca</taxon>
        <taxon>Bivalvia</taxon>
        <taxon>Autobranchia</taxon>
        <taxon>Pteriomorphia</taxon>
        <taxon>Mytilida</taxon>
        <taxon>Mytiloidea</taxon>
        <taxon>Mytilidae</taxon>
        <taxon>Mytilinae</taxon>
        <taxon>Mytilus</taxon>
    </lineage>
</organism>
<comment type="caution">
    <text evidence="2">The sequence shown here is derived from an EMBL/GenBank/DDBJ whole genome shotgun (WGS) entry which is preliminary data.</text>
</comment>
<dbReference type="Proteomes" id="UP000683360">
    <property type="component" value="Unassembled WGS sequence"/>
</dbReference>